<organism evidence="1 2">
    <name type="scientific">Candidatus Thermodesulfobacterium syntrophicum</name>
    <dbReference type="NCBI Taxonomy" id="3060442"/>
    <lineage>
        <taxon>Bacteria</taxon>
        <taxon>Pseudomonadati</taxon>
        <taxon>Thermodesulfobacteriota</taxon>
        <taxon>Thermodesulfobacteria</taxon>
        <taxon>Thermodesulfobacteriales</taxon>
        <taxon>Thermodesulfobacteriaceae</taxon>
        <taxon>Thermodesulfobacterium</taxon>
    </lineage>
</organism>
<evidence type="ECO:0008006" key="3">
    <source>
        <dbReference type="Google" id="ProtNLM"/>
    </source>
</evidence>
<comment type="caution">
    <text evidence="1">The sequence shown here is derived from an EMBL/GenBank/DDBJ whole genome shotgun (WGS) entry which is preliminary data.</text>
</comment>
<evidence type="ECO:0000313" key="2">
    <source>
        <dbReference type="Proteomes" id="UP001144110"/>
    </source>
</evidence>
<dbReference type="EMBL" id="JAPHEG010000001">
    <property type="protein sequence ID" value="MDF2952783.1"/>
    <property type="molecule type" value="Genomic_DNA"/>
</dbReference>
<sequence length="136" mass="14491">MEVEGKEVEGMDNNQKSGKAKIAIFTCAGGSNTGQLANAIGIKLVKANLGYMVCLAGIAAGIKTSFKKVSQAKDVIVIDGCPKSCAKKILEKAGIEINYHYDVTKLGIKKVPGSIDFTPQEVEIVEKFITENLNSI</sequence>
<reference evidence="1" key="1">
    <citation type="submission" date="2022-11" db="EMBL/GenBank/DDBJ databases">
        <title>Candidatus Alkanophaga archaea from heated hydrothermal vent sediment oxidize petroleum alkanes.</title>
        <authorList>
            <person name="Zehnle H."/>
            <person name="Laso-Perez R."/>
            <person name="Lipp J."/>
            <person name="Teske A."/>
            <person name="Wegener G."/>
        </authorList>
    </citation>
    <scope>NUCLEOTIDE SEQUENCE</scope>
    <source>
        <strain evidence="1">MCA70</strain>
    </source>
</reference>
<dbReference type="AlphaFoldDB" id="A0AAE3TFC5"/>
<name>A0AAE3TFC5_9BACT</name>
<accession>A0AAE3TFC5</accession>
<dbReference type="InterPro" id="IPR014958">
    <property type="entry name" value="DGC"/>
</dbReference>
<dbReference type="Proteomes" id="UP001144110">
    <property type="component" value="Unassembled WGS sequence"/>
</dbReference>
<gene>
    <name evidence="1" type="ORF">OD816_000028</name>
</gene>
<dbReference type="PIRSF" id="PIRSF037181">
    <property type="entry name" value="DGC"/>
    <property type="match status" value="1"/>
</dbReference>
<dbReference type="Pfam" id="PF08859">
    <property type="entry name" value="DGC"/>
    <property type="match status" value="1"/>
</dbReference>
<protein>
    <recommendedName>
        <fullName evidence="3">Zinc-binding protein</fullName>
    </recommendedName>
</protein>
<proteinExistence type="predicted"/>
<evidence type="ECO:0000313" key="1">
    <source>
        <dbReference type="EMBL" id="MDF2952783.1"/>
    </source>
</evidence>